<sequence>MSSQPILPFETIETIIDTLAQDDPGALSLKACSLVCQGFLELCRKHIFASITIDGLAVAVPTPTSAAFVRLLSTTPQIADHIRELDWNILVEDFEDRSLPGILEKITKLQSLTIYWPRGQRQWRMNSLRPGILHLLHLPTLIRLEICDSRDFVFVDLIPCINLREIRLDCTQVVEAEDPFPLTLPKDPLQLDRLLFGVESLAAVSRIGTSLRPDGRPIFNLAVLSSISLVLYNYDEFAASRQLFQHCVQLTNVDILVHFPLTWTGIAKILEPSIKTLTHLCFSMSAQDETGTSDPLAGLVAELEEIRCHRNIIENMTINVYVGACYKCNQGDDWGLLDSVLTQSGWSRLARVSLTISTWNLYHDDATLTSLPQRQLPRLLSISVLSPPKVYTILKLTLGENEEVPC</sequence>
<proteinExistence type="predicted"/>
<dbReference type="EMBL" id="KN831814">
    <property type="protein sequence ID" value="KIM35777.1"/>
    <property type="molecule type" value="Genomic_DNA"/>
</dbReference>
<dbReference type="OrthoDB" id="2788229at2759"/>
<protein>
    <recommendedName>
        <fullName evidence="3">F-box domain-containing protein</fullName>
    </recommendedName>
</protein>
<reference evidence="1 2" key="1">
    <citation type="submission" date="2014-04" db="EMBL/GenBank/DDBJ databases">
        <authorList>
            <consortium name="DOE Joint Genome Institute"/>
            <person name="Kuo A."/>
            <person name="Gay G."/>
            <person name="Dore J."/>
            <person name="Kohler A."/>
            <person name="Nagy L.G."/>
            <person name="Floudas D."/>
            <person name="Copeland A."/>
            <person name="Barry K.W."/>
            <person name="Cichocki N."/>
            <person name="Veneault-Fourrey C."/>
            <person name="LaButti K."/>
            <person name="Lindquist E.A."/>
            <person name="Lipzen A."/>
            <person name="Lundell T."/>
            <person name="Morin E."/>
            <person name="Murat C."/>
            <person name="Sun H."/>
            <person name="Tunlid A."/>
            <person name="Henrissat B."/>
            <person name="Grigoriev I.V."/>
            <person name="Hibbett D.S."/>
            <person name="Martin F."/>
            <person name="Nordberg H.P."/>
            <person name="Cantor M.N."/>
            <person name="Hua S.X."/>
        </authorList>
    </citation>
    <scope>NUCLEOTIDE SEQUENCE [LARGE SCALE GENOMIC DNA]</scope>
    <source>
        <strain evidence="2">h7</strain>
    </source>
</reference>
<reference evidence="2" key="2">
    <citation type="submission" date="2015-01" db="EMBL/GenBank/DDBJ databases">
        <title>Evolutionary Origins and Diversification of the Mycorrhizal Mutualists.</title>
        <authorList>
            <consortium name="DOE Joint Genome Institute"/>
            <consortium name="Mycorrhizal Genomics Consortium"/>
            <person name="Kohler A."/>
            <person name="Kuo A."/>
            <person name="Nagy L.G."/>
            <person name="Floudas D."/>
            <person name="Copeland A."/>
            <person name="Barry K.W."/>
            <person name="Cichocki N."/>
            <person name="Veneault-Fourrey C."/>
            <person name="LaButti K."/>
            <person name="Lindquist E.A."/>
            <person name="Lipzen A."/>
            <person name="Lundell T."/>
            <person name="Morin E."/>
            <person name="Murat C."/>
            <person name="Riley R."/>
            <person name="Ohm R."/>
            <person name="Sun H."/>
            <person name="Tunlid A."/>
            <person name="Henrissat B."/>
            <person name="Grigoriev I.V."/>
            <person name="Hibbett D.S."/>
            <person name="Martin F."/>
        </authorList>
    </citation>
    <scope>NUCLEOTIDE SEQUENCE [LARGE SCALE GENOMIC DNA]</scope>
    <source>
        <strain evidence="2">h7</strain>
    </source>
</reference>
<name>A0A0C2Y3X5_HEBCY</name>
<gene>
    <name evidence="1" type="ORF">M413DRAFT_32241</name>
</gene>
<organism evidence="1 2">
    <name type="scientific">Hebeloma cylindrosporum</name>
    <dbReference type="NCBI Taxonomy" id="76867"/>
    <lineage>
        <taxon>Eukaryota</taxon>
        <taxon>Fungi</taxon>
        <taxon>Dikarya</taxon>
        <taxon>Basidiomycota</taxon>
        <taxon>Agaricomycotina</taxon>
        <taxon>Agaricomycetes</taxon>
        <taxon>Agaricomycetidae</taxon>
        <taxon>Agaricales</taxon>
        <taxon>Agaricineae</taxon>
        <taxon>Hymenogastraceae</taxon>
        <taxon>Hebeloma</taxon>
    </lineage>
</organism>
<dbReference type="AlphaFoldDB" id="A0A0C2Y3X5"/>
<accession>A0A0C2Y3X5</accession>
<evidence type="ECO:0000313" key="2">
    <source>
        <dbReference type="Proteomes" id="UP000053424"/>
    </source>
</evidence>
<evidence type="ECO:0000313" key="1">
    <source>
        <dbReference type="EMBL" id="KIM35777.1"/>
    </source>
</evidence>
<keyword evidence="2" id="KW-1185">Reference proteome</keyword>
<evidence type="ECO:0008006" key="3">
    <source>
        <dbReference type="Google" id="ProtNLM"/>
    </source>
</evidence>
<dbReference type="HOGENOM" id="CLU_035624_0_0_1"/>
<dbReference type="Proteomes" id="UP000053424">
    <property type="component" value="Unassembled WGS sequence"/>
</dbReference>